<dbReference type="RefSeq" id="WP_067942738.1">
    <property type="nucleotide sequence ID" value="NZ_CP014228.1"/>
</dbReference>
<dbReference type="CDD" id="cd03311">
    <property type="entry name" value="CIMS_C_terminal_like"/>
    <property type="match status" value="1"/>
</dbReference>
<accession>A0A120KLB9</accession>
<dbReference type="GO" id="GO:0009086">
    <property type="term" value="P:methionine biosynthetic process"/>
    <property type="evidence" value="ECO:0007669"/>
    <property type="project" value="InterPro"/>
</dbReference>
<dbReference type="KEGG" id="ard:AXF14_09265"/>
<dbReference type="Pfam" id="PF01717">
    <property type="entry name" value="Meth_synt_2"/>
    <property type="match status" value="2"/>
</dbReference>
<dbReference type="Gene3D" id="3.20.20.210">
    <property type="match status" value="1"/>
</dbReference>
<dbReference type="GO" id="GO:0008270">
    <property type="term" value="F:zinc ion binding"/>
    <property type="evidence" value="ECO:0007669"/>
    <property type="project" value="InterPro"/>
</dbReference>
<gene>
    <name evidence="2" type="ORF">AXF14_09265</name>
</gene>
<reference evidence="3" key="1">
    <citation type="submission" date="2016-02" db="EMBL/GenBank/DDBJ databases">
        <authorList>
            <person name="Holder M.E."/>
            <person name="Ajami N.J."/>
            <person name="Petrosino J.F."/>
        </authorList>
    </citation>
    <scope>NUCLEOTIDE SEQUENCE [LARGE SCALE GENOMIC DNA]</scope>
    <source>
        <strain evidence="3">CCUG 36733</strain>
    </source>
</reference>
<sequence length="401" mass="43789">MTTIRTTHVGSLPRTDTLLKANADHAAGTLTDAELADVVTEETDAVVARQAEIGLDVVNDGEYGHTMTEKVDYGGWWAYSFERFTGLEILHELPEHKPTPAGKLELDAMGDRRDWVAFADAYSDPTSGIHLATQGVPVWPTVTGEIRYTGHAIVERDVKALTAALEKAGKPVSDGFIASISPAAAARIGNQYYEDDEAAVWAWAEGLREEYKAITDAGLTVQIDAPDLAESWDQFKVAPSVEDYRRFSAVRIEALNHALTGIDPDQVRYHICWGSWHGPHSTDLGLENIADLALSVNANGFTFEAANARHEHEWRVWKELVEDGGLADGKYLIPGVVSHATNVLEHPELVAERIERFASVVGPERVVASTDCGLGGRVHSHIAWAKLESLVEGARIASERL</sequence>
<dbReference type="Proteomes" id="UP000065220">
    <property type="component" value="Chromosome"/>
</dbReference>
<evidence type="ECO:0000259" key="1">
    <source>
        <dbReference type="Pfam" id="PF01717"/>
    </source>
</evidence>
<dbReference type="EMBL" id="CP014228">
    <property type="protein sequence ID" value="AMD87739.1"/>
    <property type="molecule type" value="Genomic_DNA"/>
</dbReference>
<proteinExistence type="predicted"/>
<dbReference type="InterPro" id="IPR002629">
    <property type="entry name" value="Met_Synth_C/arc"/>
</dbReference>
<keyword evidence="3" id="KW-1185">Reference proteome</keyword>
<feature type="domain" description="Cobalamin-independent methionine synthase MetE C-terminal/archaeal" evidence="1">
    <location>
        <begin position="195"/>
        <end position="394"/>
    </location>
</feature>
<dbReference type="PANTHER" id="PTHR43844">
    <property type="entry name" value="METHIONINE SYNTHASE"/>
    <property type="match status" value="1"/>
</dbReference>
<dbReference type="AlphaFoldDB" id="A0A120KLB9"/>
<dbReference type="GO" id="GO:0003871">
    <property type="term" value="F:5-methyltetrahydropteroyltriglutamate-homocysteine S-methyltransferase activity"/>
    <property type="evidence" value="ECO:0007669"/>
    <property type="project" value="InterPro"/>
</dbReference>
<evidence type="ECO:0000313" key="2">
    <source>
        <dbReference type="EMBL" id="AMD87739.1"/>
    </source>
</evidence>
<dbReference type="STRING" id="111015.AXF14_09265"/>
<dbReference type="OrthoDB" id="244285at2"/>
<dbReference type="SUPFAM" id="SSF51726">
    <property type="entry name" value="UROD/MetE-like"/>
    <property type="match status" value="1"/>
</dbReference>
<dbReference type="PANTHER" id="PTHR43844:SF2">
    <property type="entry name" value="SYNTHASE, VITAMIN-B12 INDEPENDENT, PUTATIVE (AFU_ORTHOLOGUE AFUA_3G12060)-RELATED"/>
    <property type="match status" value="1"/>
</dbReference>
<feature type="domain" description="Cobalamin-independent methionine synthase MetE C-terminal/archaeal" evidence="1">
    <location>
        <begin position="5"/>
        <end position="63"/>
    </location>
</feature>
<dbReference type="InterPro" id="IPR038071">
    <property type="entry name" value="UROD/MetE-like_sf"/>
</dbReference>
<evidence type="ECO:0000313" key="3">
    <source>
        <dbReference type="Proteomes" id="UP000065220"/>
    </source>
</evidence>
<organism evidence="2 3">
    <name type="scientific">Actinomyces radicidentis</name>
    <dbReference type="NCBI Taxonomy" id="111015"/>
    <lineage>
        <taxon>Bacteria</taxon>
        <taxon>Bacillati</taxon>
        <taxon>Actinomycetota</taxon>
        <taxon>Actinomycetes</taxon>
        <taxon>Actinomycetales</taxon>
        <taxon>Actinomycetaceae</taxon>
        <taxon>Actinomyces</taxon>
    </lineage>
</organism>
<protein>
    <submittedName>
        <fullName evidence="2">Methionine synthase</fullName>
    </submittedName>
</protein>
<name>A0A120KLB9_ACTRD</name>